<feature type="active site" description="Charge relay system" evidence="5">
    <location>
        <position position="298"/>
    </location>
</feature>
<dbReference type="PRINTS" id="PR00723">
    <property type="entry name" value="SUBTILISIN"/>
</dbReference>
<evidence type="ECO:0000256" key="2">
    <source>
        <dbReference type="ARBA" id="ARBA00022670"/>
    </source>
</evidence>
<feature type="active site" description="Charge relay system" evidence="5">
    <location>
        <position position="490"/>
    </location>
</feature>
<keyword evidence="8" id="KW-1185">Reference proteome</keyword>
<dbReference type="GO" id="GO:0004252">
    <property type="term" value="F:serine-type endopeptidase activity"/>
    <property type="evidence" value="ECO:0007669"/>
    <property type="project" value="UniProtKB-UniRule"/>
</dbReference>
<dbReference type="AlphaFoldDB" id="A0A8J7DZR6"/>
<dbReference type="EMBL" id="JADEWZ010000017">
    <property type="protein sequence ID" value="MBE9116804.1"/>
    <property type="molecule type" value="Genomic_DNA"/>
</dbReference>
<dbReference type="PANTHER" id="PTHR43806:SF11">
    <property type="entry name" value="CEREVISIN-RELATED"/>
    <property type="match status" value="1"/>
</dbReference>
<dbReference type="SUPFAM" id="SSF49899">
    <property type="entry name" value="Concanavalin A-like lectins/glucanases"/>
    <property type="match status" value="1"/>
</dbReference>
<comment type="similarity">
    <text evidence="1 5">Belongs to the peptidase S8 family.</text>
</comment>
<evidence type="ECO:0000256" key="4">
    <source>
        <dbReference type="ARBA" id="ARBA00022825"/>
    </source>
</evidence>
<evidence type="ECO:0000313" key="7">
    <source>
        <dbReference type="EMBL" id="MBE9116804.1"/>
    </source>
</evidence>
<protein>
    <submittedName>
        <fullName evidence="7">S8 family serine peptidase</fullName>
    </submittedName>
</protein>
<proteinExistence type="inferred from homology"/>
<dbReference type="InterPro" id="IPR036852">
    <property type="entry name" value="Peptidase_S8/S53_dom_sf"/>
</dbReference>
<evidence type="ECO:0000256" key="3">
    <source>
        <dbReference type="ARBA" id="ARBA00022801"/>
    </source>
</evidence>
<dbReference type="PROSITE" id="PS00138">
    <property type="entry name" value="SUBTILASE_SER"/>
    <property type="match status" value="1"/>
</dbReference>
<dbReference type="PROSITE" id="PS51892">
    <property type="entry name" value="SUBTILASE"/>
    <property type="match status" value="1"/>
</dbReference>
<dbReference type="Gene3D" id="2.60.120.260">
    <property type="entry name" value="Galactose-binding domain-like"/>
    <property type="match status" value="1"/>
</dbReference>
<comment type="caution">
    <text evidence="7">The sequence shown here is derived from an EMBL/GenBank/DDBJ whole genome shotgun (WGS) entry which is preliminary data.</text>
</comment>
<dbReference type="InterPro" id="IPR000209">
    <property type="entry name" value="Peptidase_S8/S53_dom"/>
</dbReference>
<dbReference type="SUPFAM" id="SSF52743">
    <property type="entry name" value="Subtilisin-like"/>
    <property type="match status" value="1"/>
</dbReference>
<gene>
    <name evidence="7" type="ORF">IQ249_12930</name>
</gene>
<dbReference type="GO" id="GO:0006508">
    <property type="term" value="P:proteolysis"/>
    <property type="evidence" value="ECO:0007669"/>
    <property type="project" value="UniProtKB-KW"/>
</dbReference>
<accession>A0A8J7DZR6</accession>
<keyword evidence="4 5" id="KW-0720">Serine protease</keyword>
<reference evidence="7" key="1">
    <citation type="submission" date="2020-10" db="EMBL/GenBank/DDBJ databases">
        <authorList>
            <person name="Castelo-Branco R."/>
            <person name="Eusebio N."/>
            <person name="Adriana R."/>
            <person name="Vieira A."/>
            <person name="Brugerolle De Fraissinette N."/>
            <person name="Rezende De Castro R."/>
            <person name="Schneider M.P."/>
            <person name="Vasconcelos V."/>
            <person name="Leao P.N."/>
        </authorList>
    </citation>
    <scope>NUCLEOTIDE SEQUENCE</scope>
    <source>
        <strain evidence="7">LEGE 07157</strain>
    </source>
</reference>
<dbReference type="GO" id="GO:0016020">
    <property type="term" value="C:membrane"/>
    <property type="evidence" value="ECO:0007669"/>
    <property type="project" value="InterPro"/>
</dbReference>
<evidence type="ECO:0000259" key="6">
    <source>
        <dbReference type="PROSITE" id="PS50060"/>
    </source>
</evidence>
<name>A0A8J7DZR6_9CYAN</name>
<feature type="active site" description="Charge relay system" evidence="5">
    <location>
        <position position="330"/>
    </location>
</feature>
<dbReference type="RefSeq" id="WP_194029892.1">
    <property type="nucleotide sequence ID" value="NZ_JADEWZ010000017.1"/>
</dbReference>
<evidence type="ECO:0000256" key="5">
    <source>
        <dbReference type="PROSITE-ProRule" id="PRU01240"/>
    </source>
</evidence>
<evidence type="ECO:0000313" key="8">
    <source>
        <dbReference type="Proteomes" id="UP000654482"/>
    </source>
</evidence>
<dbReference type="InterPro" id="IPR050131">
    <property type="entry name" value="Peptidase_S8_subtilisin-like"/>
</dbReference>
<dbReference type="PROSITE" id="PS50060">
    <property type="entry name" value="MAM_2"/>
    <property type="match status" value="1"/>
</dbReference>
<dbReference type="Proteomes" id="UP000654482">
    <property type="component" value="Unassembled WGS sequence"/>
</dbReference>
<sequence>MLENNVGLSDVLHEILSEDLLLDNTAIAQFESALTELSKTGTIEALTEGGVDLPNIEIVPSAKTDGQPGVLSPETNSLYLAGEYLSKLTENSQKSPKELSKEPQVATYDILGLDSGFPTSISSHENINSIPETNPVNPIRELHFDFSSQEFASKVSPGTLDSFSSDQPQRLIVLFDDSAVQSRVAQMRQLEGLASHEADSASIVEFKAQQYQGVEDRVLSSLDSNVTLLDSYSHLPLAFVEVDSAEGLSQLLQRSEVMKVYQDVKEFTQLNQSLPIINQPIAQAAGYIGNGTTIAVLDTGADPNAPGLVGRVVHSQDFAPDDGSVDANGHGTNVSAIAAGVASGAQIAALDVFNGGGAFVSDQIGAMNWSIANQATYNIVAMNMSLGGGYYTSPNTTDPRKIVIDNAKAAGISTVVAAGNDGFLDGLSNPAAIDGAVSVGAVYDYTGTYGTDAAEPDKVAIFSNSAPFLDLLAPGSRITAGGLSNFSGTSMAAPHVAGAFAVLSAAFPTETPDQLLARLKSTGASITDHRNGITTPRIDLAAALGLSTGITPVPLDYMTGFETGSLGSEWSNYTTFEGRVQVTNAYAKTGTSSLLLDDSVNGGAISTAAAILHLDASQFLNAQLDFSWLDLNDESNFGLDGVFISGDGGTTWTEVYSLTGGSSFSWTDASINLGNYLQPSTQDFQIKFQQYDNFSAPTDGVAIDDIKVTELVQATSLNYNQGFESGSFGLEWTKDVTQEGRVQVTDAYAASGSYSLLLDDAVNGGDTSTSAAILHVDGSDFLNARLNFKWLDLLDESNPGLDGVFVSEDNGTTWTEVYALTGGSSVSWTDASIDLWNYLQPSTDNFLIKFQQYDNFSAPTDGIAIDDIGLEEVVTAAVPDFKDSFESGSFGLEWTKETTNDGRVDITGAYAYKGTNSMLLDSSSNGIDYSTASAILHLDAHNFPGSDLLLSFRWLDLNDEYDVGQDGIFISDDGSVWHEVYAFDTGSSIDWTLGTIDLDQQAANYGLDLYNGNFQVKFQQYDNFSAPTDGIAVDFVKVTEV</sequence>
<keyword evidence="2 5" id="KW-0645">Protease</keyword>
<dbReference type="InterPro" id="IPR015500">
    <property type="entry name" value="Peptidase_S8_subtilisin-rel"/>
</dbReference>
<evidence type="ECO:0000256" key="1">
    <source>
        <dbReference type="ARBA" id="ARBA00011073"/>
    </source>
</evidence>
<organism evidence="7 8">
    <name type="scientific">Lusitaniella coriacea LEGE 07157</name>
    <dbReference type="NCBI Taxonomy" id="945747"/>
    <lineage>
        <taxon>Bacteria</taxon>
        <taxon>Bacillati</taxon>
        <taxon>Cyanobacteriota</taxon>
        <taxon>Cyanophyceae</taxon>
        <taxon>Spirulinales</taxon>
        <taxon>Lusitaniellaceae</taxon>
        <taxon>Lusitaniella</taxon>
    </lineage>
</organism>
<keyword evidence="3 5" id="KW-0378">Hydrolase</keyword>
<dbReference type="InterPro" id="IPR023828">
    <property type="entry name" value="Peptidase_S8_Ser-AS"/>
</dbReference>
<dbReference type="Pfam" id="PF00082">
    <property type="entry name" value="Peptidase_S8"/>
    <property type="match status" value="1"/>
</dbReference>
<dbReference type="InterPro" id="IPR013320">
    <property type="entry name" value="ConA-like_dom_sf"/>
</dbReference>
<dbReference type="PANTHER" id="PTHR43806">
    <property type="entry name" value="PEPTIDASE S8"/>
    <property type="match status" value="1"/>
</dbReference>
<feature type="domain" description="MAM" evidence="6">
    <location>
        <begin position="642"/>
        <end position="710"/>
    </location>
</feature>
<dbReference type="Gene3D" id="3.40.50.200">
    <property type="entry name" value="Peptidase S8/S53 domain"/>
    <property type="match status" value="1"/>
</dbReference>
<dbReference type="InterPro" id="IPR000998">
    <property type="entry name" value="MAM_dom"/>
</dbReference>